<accession>A0A6J7E557</accession>
<dbReference type="AlphaFoldDB" id="A0A6J7E557"/>
<proteinExistence type="predicted"/>
<organism evidence="1">
    <name type="scientific">freshwater metagenome</name>
    <dbReference type="NCBI Taxonomy" id="449393"/>
    <lineage>
        <taxon>unclassified sequences</taxon>
        <taxon>metagenomes</taxon>
        <taxon>ecological metagenomes</taxon>
    </lineage>
</organism>
<reference evidence="1" key="1">
    <citation type="submission" date="2020-05" db="EMBL/GenBank/DDBJ databases">
        <authorList>
            <person name="Chiriac C."/>
            <person name="Salcher M."/>
            <person name="Ghai R."/>
            <person name="Kavagutti S V."/>
        </authorList>
    </citation>
    <scope>NUCLEOTIDE SEQUENCE</scope>
</reference>
<sequence>MSTPETESIVKEVESTPPMMDHATVPSAYFDAKVATVVVFSLIEIGEVVVIWKMPRLKVTVVVAVSPDARVAVTCNVSVPSGPPAVTVIAPVVELITV</sequence>
<dbReference type="EMBL" id="CAFBLH010000050">
    <property type="protein sequence ID" value="CAB4876220.1"/>
    <property type="molecule type" value="Genomic_DNA"/>
</dbReference>
<gene>
    <name evidence="1" type="ORF">UFOPK3342_01274</name>
</gene>
<evidence type="ECO:0000313" key="1">
    <source>
        <dbReference type="EMBL" id="CAB4876220.1"/>
    </source>
</evidence>
<protein>
    <submittedName>
        <fullName evidence="1">Unannotated protein</fullName>
    </submittedName>
</protein>
<name>A0A6J7E557_9ZZZZ</name>